<dbReference type="Gene3D" id="1.10.8.280">
    <property type="entry name" value="ABC transporter ATPase domain-like"/>
    <property type="match status" value="1"/>
</dbReference>
<dbReference type="GO" id="GO:0009432">
    <property type="term" value="P:SOS response"/>
    <property type="evidence" value="ECO:0007669"/>
    <property type="project" value="UniProtKB-KW"/>
</dbReference>
<evidence type="ECO:0000256" key="12">
    <source>
        <dbReference type="ARBA" id="ARBA00023125"/>
    </source>
</evidence>
<evidence type="ECO:0000256" key="9">
    <source>
        <dbReference type="ARBA" id="ARBA00022833"/>
    </source>
</evidence>
<dbReference type="InterPro" id="IPR003593">
    <property type="entry name" value="AAA+_ATPase"/>
</dbReference>
<dbReference type="Gene3D" id="1.20.1580.10">
    <property type="entry name" value="ABC transporter ATPase like domain"/>
    <property type="match status" value="2"/>
</dbReference>
<dbReference type="GO" id="GO:0004518">
    <property type="term" value="F:nuclease activity"/>
    <property type="evidence" value="ECO:0007669"/>
    <property type="project" value="UniProtKB-KW"/>
</dbReference>
<keyword evidence="14" id="KW-0742">SOS response</keyword>
<dbReference type="PROSITE" id="PS00211">
    <property type="entry name" value="ABC_TRANSPORTER_1"/>
    <property type="match status" value="2"/>
</dbReference>
<evidence type="ECO:0000256" key="1">
    <source>
        <dbReference type="ARBA" id="ARBA00004496"/>
    </source>
</evidence>
<proteinExistence type="inferred from homology"/>
<dbReference type="SMART" id="SM00382">
    <property type="entry name" value="AAA"/>
    <property type="match status" value="2"/>
</dbReference>
<comment type="similarity">
    <text evidence="15">Belongs to the ABC transporter superfamily. UvrA family.</text>
</comment>
<keyword evidence="5" id="KW-0547">Nucleotide-binding</keyword>
<dbReference type="STRING" id="743966.MYB_00305"/>
<dbReference type="GO" id="GO:0006289">
    <property type="term" value="P:nucleotide-excision repair"/>
    <property type="evidence" value="ECO:0007669"/>
    <property type="project" value="InterPro"/>
</dbReference>
<evidence type="ECO:0000256" key="5">
    <source>
        <dbReference type="ARBA" id="ARBA00022741"/>
    </source>
</evidence>
<evidence type="ECO:0000256" key="14">
    <source>
        <dbReference type="ARBA" id="ARBA00023236"/>
    </source>
</evidence>
<evidence type="ECO:0000256" key="4">
    <source>
        <dbReference type="ARBA" id="ARBA00022737"/>
    </source>
</evidence>
<dbReference type="GO" id="GO:0008270">
    <property type="term" value="F:zinc ion binding"/>
    <property type="evidence" value="ECO:0007669"/>
    <property type="project" value="UniProtKB-KW"/>
</dbReference>
<keyword evidence="3" id="KW-0479">Metal-binding</keyword>
<evidence type="ECO:0000256" key="16">
    <source>
        <dbReference type="ARBA" id="ARBA00039316"/>
    </source>
</evidence>
<evidence type="ECO:0000313" key="20">
    <source>
        <dbReference type="Proteomes" id="UP000019229"/>
    </source>
</evidence>
<dbReference type="PROSITE" id="PS50893">
    <property type="entry name" value="ABC_TRANSPORTER_2"/>
    <property type="match status" value="2"/>
</dbReference>
<dbReference type="CDD" id="cd03271">
    <property type="entry name" value="ABC_UvrA_II"/>
    <property type="match status" value="1"/>
</dbReference>
<dbReference type="InterPro" id="IPR041552">
    <property type="entry name" value="UvrA_DNA-bd"/>
</dbReference>
<evidence type="ECO:0000256" key="3">
    <source>
        <dbReference type="ARBA" id="ARBA00022723"/>
    </source>
</evidence>
<dbReference type="SUPFAM" id="SSF52540">
    <property type="entry name" value="P-loop containing nucleoside triphosphate hydrolases"/>
    <property type="match status" value="2"/>
</dbReference>
<reference evidence="19 20" key="1">
    <citation type="journal article" date="2014" name="Genome Announc.">
        <title>Complete Genome Sequence of Mycoplasma bovoculi Strain M165/69T (ATCC 29104).</title>
        <authorList>
            <person name="Calcutt M.J."/>
            <person name="Foecking M.F."/>
        </authorList>
    </citation>
    <scope>NUCLEOTIDE SEQUENCE [LARGE SCALE GENOMIC DNA]</scope>
    <source>
        <strain evidence="19">M165/69</strain>
    </source>
</reference>
<dbReference type="Proteomes" id="UP000019229">
    <property type="component" value="Chromosome"/>
</dbReference>
<dbReference type="EMBL" id="CP007154">
    <property type="protein sequence ID" value="AHH45072.1"/>
    <property type="molecule type" value="Genomic_DNA"/>
</dbReference>
<evidence type="ECO:0000256" key="10">
    <source>
        <dbReference type="ARBA" id="ARBA00022840"/>
    </source>
</evidence>
<gene>
    <name evidence="19" type="primary">uvrA</name>
    <name evidence="19" type="ORF">MYB_00305</name>
</gene>
<keyword evidence="12" id="KW-0238">DNA-binding</keyword>
<accession>W5USG0</accession>
<dbReference type="PANTHER" id="PTHR43152:SF3">
    <property type="entry name" value="UVRABC SYSTEM PROTEIN A"/>
    <property type="match status" value="1"/>
</dbReference>
<keyword evidence="7" id="KW-0228">DNA excision</keyword>
<dbReference type="eggNOG" id="COG0178">
    <property type="taxonomic scope" value="Bacteria"/>
</dbReference>
<dbReference type="GO" id="GO:0016887">
    <property type="term" value="F:ATP hydrolysis activity"/>
    <property type="evidence" value="ECO:0007669"/>
    <property type="project" value="InterPro"/>
</dbReference>
<dbReference type="KEGG" id="mbc:MYB_00305"/>
<dbReference type="Pfam" id="PF17760">
    <property type="entry name" value="UvrA_inter"/>
    <property type="match status" value="1"/>
</dbReference>
<dbReference type="GO" id="GO:0005737">
    <property type="term" value="C:cytoplasm"/>
    <property type="evidence" value="ECO:0007669"/>
    <property type="project" value="UniProtKB-SubCell"/>
</dbReference>
<keyword evidence="8" id="KW-0863">Zinc-finger</keyword>
<evidence type="ECO:0000256" key="17">
    <source>
        <dbReference type="ARBA" id="ARBA00042156"/>
    </source>
</evidence>
<evidence type="ECO:0000313" key="19">
    <source>
        <dbReference type="EMBL" id="AHH45072.1"/>
    </source>
</evidence>
<keyword evidence="6" id="KW-0227">DNA damage</keyword>
<dbReference type="InterPro" id="IPR004602">
    <property type="entry name" value="UvrA"/>
</dbReference>
<keyword evidence="10" id="KW-0067">ATP-binding</keyword>
<evidence type="ECO:0000256" key="11">
    <source>
        <dbReference type="ARBA" id="ARBA00022881"/>
    </source>
</evidence>
<dbReference type="InterPro" id="IPR017871">
    <property type="entry name" value="ABC_transporter-like_CS"/>
</dbReference>
<feature type="domain" description="ABC transporter" evidence="18">
    <location>
        <begin position="317"/>
        <end position="592"/>
    </location>
</feature>
<dbReference type="InterPro" id="IPR027417">
    <property type="entry name" value="P-loop_NTPase"/>
</dbReference>
<dbReference type="NCBIfam" id="NF001503">
    <property type="entry name" value="PRK00349.1"/>
    <property type="match status" value="1"/>
</dbReference>
<evidence type="ECO:0000256" key="8">
    <source>
        <dbReference type="ARBA" id="ARBA00022771"/>
    </source>
</evidence>
<dbReference type="InterPro" id="IPR041102">
    <property type="entry name" value="UvrA_inter"/>
</dbReference>
<dbReference type="RefSeq" id="WP_022934872.1">
    <property type="nucleotide sequence ID" value="NZ_CP007154.1"/>
</dbReference>
<dbReference type="InterPro" id="IPR013815">
    <property type="entry name" value="ATP_grasp_subdomain_1"/>
</dbReference>
<feature type="domain" description="ABC transporter" evidence="18">
    <location>
        <begin position="603"/>
        <end position="940"/>
    </location>
</feature>
<dbReference type="Gene3D" id="3.40.50.300">
    <property type="entry name" value="P-loop containing nucleotide triphosphate hydrolases"/>
    <property type="match status" value="2"/>
</dbReference>
<protein>
    <recommendedName>
        <fullName evidence="16">UvrABC system protein A</fullName>
    </recommendedName>
    <alternativeName>
        <fullName evidence="17">Excinuclease ABC subunit A</fullName>
    </alternativeName>
</protein>
<evidence type="ECO:0000256" key="13">
    <source>
        <dbReference type="ARBA" id="ARBA00023204"/>
    </source>
</evidence>
<keyword evidence="4" id="KW-0677">Repeat</keyword>
<sequence>MDHKDTHNFIYIHGAKENNLKNLDLVIPKNKLVLVTGVSGSGKSSLAFGTIYEEGKRRYINSLSSYARQFLGGTKKPSVEGIYGLAPAISIEQKTTHNNPRSTVGTVTEIYDYIRLLFSKIGRPFCPTHKKEITAQKMATILDTIFSFPVNTKIIILAPIVESEKGTHQNLIERLRAEGFVRVKINGSFYYLQDEINLAKNQKHTIELVIDRTILDRNDQQRITAALDLAFEQGKGVAIVDFVGYETIRFSKLQACDEGDFNMPTIENRLFSFNSPYGMCSVCKGLGTKLEADFDLVAPDKHFSIEQGGLRYFGKSINTKSIEWQEFEVLLNLHNIDKSVPIGELSSAAKKIIKYGTYEDINYTLYSESGKKHTFSRPIPGILTRIEKKYLETSSEELRAWYKKFMSEFPCQSCQGSRLNEFALSVKIKDYNIFELGNLSIEETLDFFEKLELNDFETQVSKTILDEIQTRLSFLKNVGLDYLSLNRGAATLSGGESQRIKLASQIGSKLTGVLYVLDEPSIGLHQKDNQKLIDSLKQMVEIGNTLIVVEHDEETILAADHIIDIGPFAGEQGGHLIAQGDLQTIKDAPESLTGQFLSGKREIKVPKIRRPGNGQHIIIEGAKENNLKNLSVDIPLGKFVVVTGVSGSGKSSLVNEILVKGVSKELHGTQVKVGECKSIKGIYNLDKIVSVSQSPIGRTPRSNPATYTGVFDEIRDVFAATEEARARGYIKGKFSFNLPHGRCDKCQGDGQIKIEMYFMPDIYVLCDHCNGKRYQQEVLEIKYKGKSIADVLEMSIEQAYEFFANRIKIKEKLQTLIDVGLSYISLGQSATTLSGGEAQRIKLATYLQKKPTGKSLFVLDEPTTGLHSYDVANLINVLNRIVDNGDSVVVIEHNLDMIKVADYIIDLGPTGGHGGGRIVAKGTPEAVAKNENSFTGQYLKLLLK</sequence>
<dbReference type="InterPro" id="IPR003439">
    <property type="entry name" value="ABC_transporter-like_ATP-bd"/>
</dbReference>
<dbReference type="AlphaFoldDB" id="W5USG0"/>
<dbReference type="GO" id="GO:0003677">
    <property type="term" value="F:DNA binding"/>
    <property type="evidence" value="ECO:0007669"/>
    <property type="project" value="UniProtKB-KW"/>
</dbReference>
<dbReference type="GO" id="GO:0005524">
    <property type="term" value="F:ATP binding"/>
    <property type="evidence" value="ECO:0007669"/>
    <property type="project" value="UniProtKB-KW"/>
</dbReference>
<keyword evidence="9" id="KW-0862">Zinc</keyword>
<name>W5USG0_9BACT</name>
<dbReference type="PATRIC" id="fig|743966.3.peg.60"/>
<evidence type="ECO:0000256" key="6">
    <source>
        <dbReference type="ARBA" id="ARBA00022763"/>
    </source>
</evidence>
<evidence type="ECO:0000259" key="18">
    <source>
        <dbReference type="PROSITE" id="PS50893"/>
    </source>
</evidence>
<evidence type="ECO:0000256" key="7">
    <source>
        <dbReference type="ARBA" id="ARBA00022769"/>
    </source>
</evidence>
<evidence type="ECO:0000256" key="2">
    <source>
        <dbReference type="ARBA" id="ARBA00022490"/>
    </source>
</evidence>
<dbReference type="FunFam" id="1.20.1580.10:FF:000002">
    <property type="entry name" value="UvrABC system protein A"/>
    <property type="match status" value="1"/>
</dbReference>
<comment type="subcellular location">
    <subcellularLocation>
        <location evidence="1">Cytoplasm</location>
    </subcellularLocation>
</comment>
<dbReference type="Gene3D" id="3.30.1490.20">
    <property type="entry name" value="ATP-grasp fold, A domain"/>
    <property type="match status" value="1"/>
</dbReference>
<organism evidence="19 20">
    <name type="scientific">Mesomycoplasma bovoculi M165/69</name>
    <dbReference type="NCBI Taxonomy" id="743966"/>
    <lineage>
        <taxon>Bacteria</taxon>
        <taxon>Bacillati</taxon>
        <taxon>Mycoplasmatota</taxon>
        <taxon>Mycoplasmoidales</taxon>
        <taxon>Metamycoplasmataceae</taxon>
        <taxon>Mesomycoplasma</taxon>
    </lineage>
</organism>
<keyword evidence="13" id="KW-0234">DNA repair</keyword>
<evidence type="ECO:0000256" key="15">
    <source>
        <dbReference type="ARBA" id="ARBA00038000"/>
    </source>
</evidence>
<keyword evidence="11" id="KW-0267">Excision nuclease</keyword>
<dbReference type="GO" id="GO:0009380">
    <property type="term" value="C:excinuclease repair complex"/>
    <property type="evidence" value="ECO:0007669"/>
    <property type="project" value="InterPro"/>
</dbReference>
<keyword evidence="20" id="KW-1185">Reference proteome</keyword>
<dbReference type="HOGENOM" id="CLU_001370_0_2_14"/>
<dbReference type="PANTHER" id="PTHR43152">
    <property type="entry name" value="UVRABC SYSTEM PROTEIN A"/>
    <property type="match status" value="1"/>
</dbReference>
<dbReference type="NCBIfam" id="TIGR00630">
    <property type="entry name" value="uvra"/>
    <property type="match status" value="1"/>
</dbReference>
<dbReference type="Pfam" id="PF17755">
    <property type="entry name" value="UvrA_DNA-bind"/>
    <property type="match status" value="1"/>
</dbReference>
<keyword evidence="2" id="KW-0963">Cytoplasm</keyword>